<keyword evidence="2" id="KW-1185">Reference proteome</keyword>
<organism evidence="1 2">
    <name type="scientific">Oopsacas minuta</name>
    <dbReference type="NCBI Taxonomy" id="111878"/>
    <lineage>
        <taxon>Eukaryota</taxon>
        <taxon>Metazoa</taxon>
        <taxon>Porifera</taxon>
        <taxon>Hexactinellida</taxon>
        <taxon>Hexasterophora</taxon>
        <taxon>Lyssacinosida</taxon>
        <taxon>Leucopsacidae</taxon>
        <taxon>Oopsacas</taxon>
    </lineage>
</organism>
<protein>
    <recommendedName>
        <fullName evidence="3">Band 7 domain-containing protein</fullName>
    </recommendedName>
</protein>
<comment type="caution">
    <text evidence="1">The sequence shown here is derived from an EMBL/GenBank/DDBJ whole genome shotgun (WGS) entry which is preliminary data.</text>
</comment>
<gene>
    <name evidence="1" type="ORF">LOD99_4952</name>
</gene>
<dbReference type="AlphaFoldDB" id="A0AAV7JS51"/>
<name>A0AAV7JS51_9METZ</name>
<accession>A0AAV7JS51</accession>
<sequence>MPLFKTIPTREQYLVREKGTGRTHIIEGPNYVNAFRKSFERLNPSAASERQYIYIEELSGDVRHVPGPSLIFFNPIIHNYIVCKDGIALDASSALVVYKQISESDEVEQRVVYGPTLFLPTADEWLHSFSWHGPTQENKTDYKPNLNKFTVLKIIPDQMYFNVNDARTKDDALIRIKLMIFYELREVNVMLKQTADPIADIINAVSSDTITFLAKVTYEEFVDAANALNNLDSFPNLVSRAKRMGFLISKVIYRGFKADDKLQNIHDQAVSNRNNLRLTREKEVNTQKQEETQLLAEKQKLELEKKVEVEQMKNAFEIKKQELGLSIELAKKSLTENLRQEKEVHDSYMNNEWAKYEHKLRHYKLLKSMGVDLTEYLLRENPKPGKVIKYVSNNTDSIHIHHGTDPAKH</sequence>
<proteinExistence type="predicted"/>
<reference evidence="1 2" key="1">
    <citation type="journal article" date="2023" name="BMC Biol.">
        <title>The compact genome of the sponge Oopsacas minuta (Hexactinellida) is lacking key metazoan core genes.</title>
        <authorList>
            <person name="Santini S."/>
            <person name="Schenkelaars Q."/>
            <person name="Jourda C."/>
            <person name="Duchesne M."/>
            <person name="Belahbib H."/>
            <person name="Rocher C."/>
            <person name="Selva M."/>
            <person name="Riesgo A."/>
            <person name="Vervoort M."/>
            <person name="Leys S.P."/>
            <person name="Kodjabachian L."/>
            <person name="Le Bivic A."/>
            <person name="Borchiellini C."/>
            <person name="Claverie J.M."/>
            <person name="Renard E."/>
        </authorList>
    </citation>
    <scope>NUCLEOTIDE SEQUENCE [LARGE SCALE GENOMIC DNA]</scope>
    <source>
        <strain evidence="1">SPO-2</strain>
    </source>
</reference>
<evidence type="ECO:0000313" key="2">
    <source>
        <dbReference type="Proteomes" id="UP001165289"/>
    </source>
</evidence>
<evidence type="ECO:0008006" key="3">
    <source>
        <dbReference type="Google" id="ProtNLM"/>
    </source>
</evidence>
<dbReference type="EMBL" id="JAKMXF010000302">
    <property type="protein sequence ID" value="KAI6651704.1"/>
    <property type="molecule type" value="Genomic_DNA"/>
</dbReference>
<evidence type="ECO:0000313" key="1">
    <source>
        <dbReference type="EMBL" id="KAI6651704.1"/>
    </source>
</evidence>
<dbReference type="Proteomes" id="UP001165289">
    <property type="component" value="Unassembled WGS sequence"/>
</dbReference>